<dbReference type="EMBL" id="MK697699">
    <property type="protein sequence ID" value="QHR89864.1"/>
    <property type="molecule type" value="Genomic_DNA"/>
</dbReference>
<geneLocation type="mitochondrion" evidence="1"/>
<keyword evidence="1" id="KW-0496">Mitochondrion</keyword>
<sequence>MIRILIIRIHMMMRMNQMIPPGSKQMCVMSKITSMLRNT</sequence>
<accession>A0A6B9XPL8</accession>
<proteinExistence type="predicted"/>
<reference evidence="1" key="1">
    <citation type="submission" date="2019-03" db="EMBL/GenBank/DDBJ databases">
        <title>Largest Complete Mitochondrial Genome of a Gymnosperm, Sitka Spruce (Picea sitchensis), Indicates Complex Physical Structure.</title>
        <authorList>
            <person name="Jackman S.D."/>
            <person name="Coombe L."/>
            <person name="Warren R."/>
            <person name="Kirk H."/>
            <person name="Trinh E."/>
            <person name="McLeod T."/>
            <person name="Pleasance S."/>
            <person name="Pandoh P."/>
            <person name="Zhao Y."/>
            <person name="Coope R."/>
            <person name="Bousquet J."/>
            <person name="Bohlmann J.C."/>
            <person name="Jones S.J.M."/>
            <person name="Birol I."/>
        </authorList>
    </citation>
    <scope>NUCLEOTIDE SEQUENCE</scope>
    <source>
        <strain evidence="1">Q903</strain>
    </source>
</reference>
<name>A0A6B9XPL8_PICSI</name>
<dbReference type="AlphaFoldDB" id="A0A6B9XPL8"/>
<protein>
    <submittedName>
        <fullName evidence="1">Uncharacterized protein</fullName>
    </submittedName>
</protein>
<organism evidence="1">
    <name type="scientific">Picea sitchensis</name>
    <name type="common">Sitka spruce</name>
    <name type="synonym">Pinus sitchensis</name>
    <dbReference type="NCBI Taxonomy" id="3332"/>
    <lineage>
        <taxon>Eukaryota</taxon>
        <taxon>Viridiplantae</taxon>
        <taxon>Streptophyta</taxon>
        <taxon>Embryophyta</taxon>
        <taxon>Tracheophyta</taxon>
        <taxon>Spermatophyta</taxon>
        <taxon>Pinopsida</taxon>
        <taxon>Pinidae</taxon>
        <taxon>Conifers I</taxon>
        <taxon>Pinales</taxon>
        <taxon>Pinaceae</taxon>
        <taxon>Picea</taxon>
    </lineage>
</organism>
<gene>
    <name evidence="1" type="primary">orf03909</name>
    <name evidence="1" type="ORF">Q903MT_gene3886</name>
</gene>
<evidence type="ECO:0000313" key="1">
    <source>
        <dbReference type="EMBL" id="QHR89864.1"/>
    </source>
</evidence>